<feature type="non-terminal residue" evidence="1">
    <location>
        <position position="1"/>
    </location>
</feature>
<name>A0A165QBP5_9AGAM</name>
<dbReference type="InParanoid" id="A0A165QBP5"/>
<dbReference type="AlphaFoldDB" id="A0A165QBP5"/>
<dbReference type="OrthoDB" id="3244185at2759"/>
<dbReference type="EMBL" id="KV425598">
    <property type="protein sequence ID" value="KZT22194.1"/>
    <property type="molecule type" value="Genomic_DNA"/>
</dbReference>
<evidence type="ECO:0000313" key="1">
    <source>
        <dbReference type="EMBL" id="KZT22194.1"/>
    </source>
</evidence>
<sequence length="114" mass="13276">GLHVAELRVIFRLPPELGQMTGYLAYIHWFRPFRVIDPATGMYRLSRSTRNNRPNAAIVPLSDVLRACHLCPRFSSAIDLSWKTETVLEQATEFLLNKHIDLYMFDRLRLHVPN</sequence>
<keyword evidence="2" id="KW-1185">Reference proteome</keyword>
<gene>
    <name evidence="1" type="ORF">NEOLEDRAFT_1072019</name>
</gene>
<accession>A0A165QBP5</accession>
<reference evidence="1 2" key="1">
    <citation type="journal article" date="2016" name="Mol. Biol. Evol.">
        <title>Comparative Genomics of Early-Diverging Mushroom-Forming Fungi Provides Insights into the Origins of Lignocellulose Decay Capabilities.</title>
        <authorList>
            <person name="Nagy L.G."/>
            <person name="Riley R."/>
            <person name="Tritt A."/>
            <person name="Adam C."/>
            <person name="Daum C."/>
            <person name="Floudas D."/>
            <person name="Sun H."/>
            <person name="Yadav J.S."/>
            <person name="Pangilinan J."/>
            <person name="Larsson K.H."/>
            <person name="Matsuura K."/>
            <person name="Barry K."/>
            <person name="Labutti K."/>
            <person name="Kuo R."/>
            <person name="Ohm R.A."/>
            <person name="Bhattacharya S.S."/>
            <person name="Shirouzu T."/>
            <person name="Yoshinaga Y."/>
            <person name="Martin F.M."/>
            <person name="Grigoriev I.V."/>
            <person name="Hibbett D.S."/>
        </authorList>
    </citation>
    <scope>NUCLEOTIDE SEQUENCE [LARGE SCALE GENOMIC DNA]</scope>
    <source>
        <strain evidence="1 2">HHB14362 ss-1</strain>
    </source>
</reference>
<protein>
    <submittedName>
        <fullName evidence="1">Uncharacterized protein</fullName>
    </submittedName>
</protein>
<dbReference type="Proteomes" id="UP000076761">
    <property type="component" value="Unassembled WGS sequence"/>
</dbReference>
<dbReference type="STRING" id="1314782.A0A165QBP5"/>
<organism evidence="1 2">
    <name type="scientific">Neolentinus lepideus HHB14362 ss-1</name>
    <dbReference type="NCBI Taxonomy" id="1314782"/>
    <lineage>
        <taxon>Eukaryota</taxon>
        <taxon>Fungi</taxon>
        <taxon>Dikarya</taxon>
        <taxon>Basidiomycota</taxon>
        <taxon>Agaricomycotina</taxon>
        <taxon>Agaricomycetes</taxon>
        <taxon>Gloeophyllales</taxon>
        <taxon>Gloeophyllaceae</taxon>
        <taxon>Neolentinus</taxon>
    </lineage>
</organism>
<evidence type="ECO:0000313" key="2">
    <source>
        <dbReference type="Proteomes" id="UP000076761"/>
    </source>
</evidence>
<proteinExistence type="predicted"/>